<organism evidence="1 2">
    <name type="scientific">Croceibacterium selenioxidans</name>
    <dbReference type="NCBI Taxonomy" id="2838833"/>
    <lineage>
        <taxon>Bacteria</taxon>
        <taxon>Pseudomonadati</taxon>
        <taxon>Pseudomonadota</taxon>
        <taxon>Alphaproteobacteria</taxon>
        <taxon>Sphingomonadales</taxon>
        <taxon>Erythrobacteraceae</taxon>
        <taxon>Croceibacterium</taxon>
    </lineage>
</organism>
<protein>
    <submittedName>
        <fullName evidence="1">FixH family protein</fullName>
    </submittedName>
</protein>
<evidence type="ECO:0000313" key="2">
    <source>
        <dbReference type="Proteomes" id="UP000811255"/>
    </source>
</evidence>
<sequence>MSRPFTGWHMATILVAFFAVVIAVNFTMARLASSTFGGIVVENSYVASQKFNVWLDAAKEQEELGWDVVTTWRPDGRLAVAVTGAPAGTRLTGMARHPLGRVADIPIAFDGIDEGRFLSQEVLPEGRWTLRLELARGGGQVWRREETLR</sequence>
<proteinExistence type="predicted"/>
<reference evidence="1 2" key="1">
    <citation type="submission" date="2021-05" db="EMBL/GenBank/DDBJ databases">
        <title>Croceibacterium sp. LX-88 genome sequence.</title>
        <authorList>
            <person name="Luo X."/>
        </authorList>
    </citation>
    <scope>NUCLEOTIDE SEQUENCE [LARGE SCALE GENOMIC DNA]</scope>
    <source>
        <strain evidence="1 2">LX-88</strain>
    </source>
</reference>
<dbReference type="PIRSF" id="PIRSF011386">
    <property type="entry name" value="FixH"/>
    <property type="match status" value="1"/>
</dbReference>
<dbReference type="InterPro" id="IPR018037">
    <property type="entry name" value="FixH_proteobacterial"/>
</dbReference>
<keyword evidence="2" id="KW-1185">Reference proteome</keyword>
<gene>
    <name evidence="1" type="ORF">KK137_00610</name>
</gene>
<dbReference type="RefSeq" id="WP_214533940.1">
    <property type="nucleotide sequence ID" value="NZ_JAHFVK010000001.1"/>
</dbReference>
<dbReference type="Pfam" id="PF05751">
    <property type="entry name" value="FixH"/>
    <property type="match status" value="1"/>
</dbReference>
<dbReference type="EMBL" id="JAHFVK010000001">
    <property type="protein sequence ID" value="MBT2132821.1"/>
    <property type="molecule type" value="Genomic_DNA"/>
</dbReference>
<evidence type="ECO:0000313" key="1">
    <source>
        <dbReference type="EMBL" id="MBT2132821.1"/>
    </source>
</evidence>
<accession>A0ABS5VZ77</accession>
<dbReference type="Proteomes" id="UP000811255">
    <property type="component" value="Unassembled WGS sequence"/>
</dbReference>
<comment type="caution">
    <text evidence="1">The sequence shown here is derived from an EMBL/GenBank/DDBJ whole genome shotgun (WGS) entry which is preliminary data.</text>
</comment>
<dbReference type="InterPro" id="IPR008620">
    <property type="entry name" value="FixH"/>
</dbReference>
<name>A0ABS5VZ77_9SPHN</name>